<evidence type="ECO:0000313" key="2">
    <source>
        <dbReference type="Proteomes" id="UP000749559"/>
    </source>
</evidence>
<dbReference type="AlphaFoldDB" id="A0A8S4MZY6"/>
<comment type="caution">
    <text evidence="1">The sequence shown here is derived from an EMBL/GenBank/DDBJ whole genome shotgun (WGS) entry which is preliminary data.</text>
</comment>
<dbReference type="Proteomes" id="UP000749559">
    <property type="component" value="Unassembled WGS sequence"/>
</dbReference>
<protein>
    <submittedName>
        <fullName evidence="1">Uncharacterized protein</fullName>
    </submittedName>
</protein>
<gene>
    <name evidence="1" type="ORF">OFUS_LOCUS1602</name>
</gene>
<organism evidence="1 2">
    <name type="scientific">Owenia fusiformis</name>
    <name type="common">Polychaete worm</name>
    <dbReference type="NCBI Taxonomy" id="6347"/>
    <lineage>
        <taxon>Eukaryota</taxon>
        <taxon>Metazoa</taxon>
        <taxon>Spiralia</taxon>
        <taxon>Lophotrochozoa</taxon>
        <taxon>Annelida</taxon>
        <taxon>Polychaeta</taxon>
        <taxon>Sedentaria</taxon>
        <taxon>Canalipalpata</taxon>
        <taxon>Sabellida</taxon>
        <taxon>Oweniida</taxon>
        <taxon>Oweniidae</taxon>
        <taxon>Owenia</taxon>
    </lineage>
</organism>
<sequence>MYFWAHPLPWICQCCHLHTSARSDSKMFNFYPDESLYIKCSISDCVYGKLGLRGISGTQIFTLVELNICMIPVGYDFSGAYQNYLVLFSPYILRIHGIEIVME</sequence>
<reference evidence="1" key="1">
    <citation type="submission" date="2022-03" db="EMBL/GenBank/DDBJ databases">
        <authorList>
            <person name="Martin C."/>
        </authorList>
    </citation>
    <scope>NUCLEOTIDE SEQUENCE</scope>
</reference>
<keyword evidence="2" id="KW-1185">Reference proteome</keyword>
<dbReference type="EMBL" id="CAIIXF020000001">
    <property type="protein sequence ID" value="CAH1774081.1"/>
    <property type="molecule type" value="Genomic_DNA"/>
</dbReference>
<name>A0A8S4MZY6_OWEFU</name>
<evidence type="ECO:0000313" key="1">
    <source>
        <dbReference type="EMBL" id="CAH1774081.1"/>
    </source>
</evidence>
<proteinExistence type="predicted"/>
<accession>A0A8S4MZY6</accession>